<evidence type="ECO:0000256" key="1">
    <source>
        <dbReference type="SAM" id="MobiDB-lite"/>
    </source>
</evidence>
<dbReference type="STRING" id="1408157.A0A1J7JLJ3"/>
<accession>A0A1J7JLJ3</accession>
<feature type="compositionally biased region" description="Polar residues" evidence="1">
    <location>
        <begin position="488"/>
        <end position="512"/>
    </location>
</feature>
<dbReference type="Proteomes" id="UP000182658">
    <property type="component" value="Unassembled WGS sequence"/>
</dbReference>
<reference evidence="2 3" key="1">
    <citation type="submission" date="2016-10" db="EMBL/GenBank/DDBJ databases">
        <title>Draft genome sequence of Coniochaeta ligniaria NRRL30616, a lignocellulolytic fungus for bioabatement of inhibitors in plant biomass hydrolysates.</title>
        <authorList>
            <consortium name="DOE Joint Genome Institute"/>
            <person name="Jimenez D.J."/>
            <person name="Hector R.E."/>
            <person name="Riley R."/>
            <person name="Sun H."/>
            <person name="Grigoriev I.V."/>
            <person name="Van Elsas J.D."/>
            <person name="Nichols N.N."/>
        </authorList>
    </citation>
    <scope>NUCLEOTIDE SEQUENCE [LARGE SCALE GENOMIC DNA]</scope>
    <source>
        <strain evidence="2 3">NRRL 30616</strain>
    </source>
</reference>
<dbReference type="AlphaFoldDB" id="A0A1J7JLJ3"/>
<name>A0A1J7JLJ3_9PEZI</name>
<evidence type="ECO:0000313" key="3">
    <source>
        <dbReference type="Proteomes" id="UP000182658"/>
    </source>
</evidence>
<feature type="region of interest" description="Disordered" evidence="1">
    <location>
        <begin position="488"/>
        <end position="583"/>
    </location>
</feature>
<sequence>MRYNDWDVLLFPTGPESKTPFKEFKVACQVVPDAELAHCQGSLGLPIVTCFVPSIQPGAPFQVSVHSWGEPDISQFTKSYSKHIELVQFEARVFIDGRMVASSIFNRKNKEWPHKIDTTFELTNSGELAMLKFPAFKKELMFQNHWNAGDDTGRIKVVISEGFPRDSPTMPLERIKNVVAFSFQHAPLDVLEANGIAWPNPSMWRAPALNPSLSLPSFHTDDDAQSHGHSPRRQSMLRNPQAFQGFQSFPTSSISSASHPNANAFLANMGFPPVPPNPPRTTTGGISADSLNEMAYFDYINSLSAPFANDFTSKPMWPVPGPSRAAMFGTNNNLAQTDFTQGTNCPSLEGEPMHISGPSLEDDPMPIANLHTKVPTNTPTAVSSLDPHSTTASSSYQLNSNTNSFITPDFAHSLTHSLLNQPLPIQPQNIPLPASEIKSRKERDSRFATMHGSNPASASSTPQGVNPDIRKFSQPLFNAAPSIFGTTASTSPCSGTLTSATASRNASNTDFGSNLAPIGTGGTPLPLRNSSAASLNAGGLGSSRKRTRNFTPASAKAMDDEDQPLRPSPHMRASYGLEDDDSD</sequence>
<dbReference type="OrthoDB" id="5417628at2759"/>
<dbReference type="EMBL" id="KV875093">
    <property type="protein sequence ID" value="OIW34265.1"/>
    <property type="molecule type" value="Genomic_DNA"/>
</dbReference>
<evidence type="ECO:0000313" key="2">
    <source>
        <dbReference type="EMBL" id="OIW34265.1"/>
    </source>
</evidence>
<gene>
    <name evidence="2" type="ORF">CONLIGDRAFT_567314</name>
</gene>
<feature type="region of interest" description="Disordered" evidence="1">
    <location>
        <begin position="215"/>
        <end position="234"/>
    </location>
</feature>
<proteinExistence type="predicted"/>
<organism evidence="2 3">
    <name type="scientific">Coniochaeta ligniaria NRRL 30616</name>
    <dbReference type="NCBI Taxonomy" id="1408157"/>
    <lineage>
        <taxon>Eukaryota</taxon>
        <taxon>Fungi</taxon>
        <taxon>Dikarya</taxon>
        <taxon>Ascomycota</taxon>
        <taxon>Pezizomycotina</taxon>
        <taxon>Sordariomycetes</taxon>
        <taxon>Sordariomycetidae</taxon>
        <taxon>Coniochaetales</taxon>
        <taxon>Coniochaetaceae</taxon>
        <taxon>Coniochaeta</taxon>
    </lineage>
</organism>
<keyword evidence="3" id="KW-1185">Reference proteome</keyword>
<dbReference type="InParanoid" id="A0A1J7JLJ3"/>
<protein>
    <submittedName>
        <fullName evidence="2">Uncharacterized protein</fullName>
    </submittedName>
</protein>